<dbReference type="AlphaFoldDB" id="A0AAQ3MT89"/>
<protein>
    <submittedName>
        <fullName evidence="2">Uncharacterized protein</fullName>
    </submittedName>
</protein>
<evidence type="ECO:0000313" key="3">
    <source>
        <dbReference type="Proteomes" id="UP001374535"/>
    </source>
</evidence>
<reference evidence="2 3" key="1">
    <citation type="journal article" date="2023" name="Life. Sci Alliance">
        <title>Evolutionary insights into 3D genome organization and epigenetic landscape of Vigna mungo.</title>
        <authorList>
            <person name="Junaid A."/>
            <person name="Singh B."/>
            <person name="Bhatia S."/>
        </authorList>
    </citation>
    <scope>NUCLEOTIDE SEQUENCE [LARGE SCALE GENOMIC DNA]</scope>
    <source>
        <strain evidence="2">Urdbean</strain>
    </source>
</reference>
<feature type="region of interest" description="Disordered" evidence="1">
    <location>
        <begin position="118"/>
        <end position="149"/>
    </location>
</feature>
<keyword evidence="3" id="KW-1185">Reference proteome</keyword>
<evidence type="ECO:0000313" key="2">
    <source>
        <dbReference type="EMBL" id="WVY96439.1"/>
    </source>
</evidence>
<sequence>MDRGSRTSEMVDLIHLQQQRLHDVVPDELESRVPKVVHDVLLPSSKEIVHHDNTVPSGNQPIHQVRTYETRATCHDDPESFPFNPQRNLPHRMHPRRDAVVVRRKLGLALEVRDRERLVGDGGRGGGRGGDECEEDGGDEDSEEDEEESLLTEHVVNRASDGEPGFVGLWRVGVVDGLGLMPSENEFGAHSWFVLNEL</sequence>
<dbReference type="Proteomes" id="UP001374535">
    <property type="component" value="Chromosome 9"/>
</dbReference>
<evidence type="ECO:0000256" key="1">
    <source>
        <dbReference type="SAM" id="MobiDB-lite"/>
    </source>
</evidence>
<feature type="compositionally biased region" description="Acidic residues" evidence="1">
    <location>
        <begin position="132"/>
        <end position="149"/>
    </location>
</feature>
<organism evidence="2 3">
    <name type="scientific">Vigna mungo</name>
    <name type="common">Black gram</name>
    <name type="synonym">Phaseolus mungo</name>
    <dbReference type="NCBI Taxonomy" id="3915"/>
    <lineage>
        <taxon>Eukaryota</taxon>
        <taxon>Viridiplantae</taxon>
        <taxon>Streptophyta</taxon>
        <taxon>Embryophyta</taxon>
        <taxon>Tracheophyta</taxon>
        <taxon>Spermatophyta</taxon>
        <taxon>Magnoliopsida</taxon>
        <taxon>eudicotyledons</taxon>
        <taxon>Gunneridae</taxon>
        <taxon>Pentapetalae</taxon>
        <taxon>rosids</taxon>
        <taxon>fabids</taxon>
        <taxon>Fabales</taxon>
        <taxon>Fabaceae</taxon>
        <taxon>Papilionoideae</taxon>
        <taxon>50 kb inversion clade</taxon>
        <taxon>NPAAA clade</taxon>
        <taxon>indigoferoid/millettioid clade</taxon>
        <taxon>Phaseoleae</taxon>
        <taxon>Vigna</taxon>
    </lineage>
</organism>
<gene>
    <name evidence="2" type="ORF">V8G54_028590</name>
</gene>
<proteinExistence type="predicted"/>
<dbReference type="EMBL" id="CP144692">
    <property type="protein sequence ID" value="WVY96439.1"/>
    <property type="molecule type" value="Genomic_DNA"/>
</dbReference>
<name>A0AAQ3MT89_VIGMU</name>
<accession>A0AAQ3MT89</accession>